<keyword evidence="2" id="KW-1185">Reference proteome</keyword>
<evidence type="ECO:0000313" key="2">
    <source>
        <dbReference type="Proteomes" id="UP000814140"/>
    </source>
</evidence>
<dbReference type="EMBL" id="MU277228">
    <property type="protein sequence ID" value="KAI0059202.1"/>
    <property type="molecule type" value="Genomic_DNA"/>
</dbReference>
<protein>
    <submittedName>
        <fullName evidence="1">Uncharacterized protein</fullName>
    </submittedName>
</protein>
<reference evidence="1" key="2">
    <citation type="journal article" date="2022" name="New Phytol.">
        <title>Evolutionary transition to the ectomycorrhizal habit in the genomes of a hyperdiverse lineage of mushroom-forming fungi.</title>
        <authorList>
            <person name="Looney B."/>
            <person name="Miyauchi S."/>
            <person name="Morin E."/>
            <person name="Drula E."/>
            <person name="Courty P.E."/>
            <person name="Kohler A."/>
            <person name="Kuo A."/>
            <person name="LaButti K."/>
            <person name="Pangilinan J."/>
            <person name="Lipzen A."/>
            <person name="Riley R."/>
            <person name="Andreopoulos W."/>
            <person name="He G."/>
            <person name="Johnson J."/>
            <person name="Nolan M."/>
            <person name="Tritt A."/>
            <person name="Barry K.W."/>
            <person name="Grigoriev I.V."/>
            <person name="Nagy L.G."/>
            <person name="Hibbett D."/>
            <person name="Henrissat B."/>
            <person name="Matheny P.B."/>
            <person name="Labbe J."/>
            <person name="Martin F.M."/>
        </authorList>
    </citation>
    <scope>NUCLEOTIDE SEQUENCE</scope>
    <source>
        <strain evidence="1">HHB10654</strain>
    </source>
</reference>
<sequence>MLVHREVHIVVQAMDRCFLPDLLLYMQMRTVVRIQRHKSRPGADLQHLLSATPWTGHRVAQARRQMACLPRCHPRSERVTKNGNVAGIALTRTTTKMKLLSRKSPAKERRAASQHNECLSRRLSLQRSLERGTMPKQPGSDAGMMVSPLTTFVPFSPNASSLNSYQHNMTSSMTMLYIPRRRKDGFGTLYWNAT</sequence>
<proteinExistence type="predicted"/>
<name>A0ACB8SST4_9AGAM</name>
<dbReference type="Proteomes" id="UP000814140">
    <property type="component" value="Unassembled WGS sequence"/>
</dbReference>
<reference evidence="1" key="1">
    <citation type="submission" date="2021-03" db="EMBL/GenBank/DDBJ databases">
        <authorList>
            <consortium name="DOE Joint Genome Institute"/>
            <person name="Ahrendt S."/>
            <person name="Looney B.P."/>
            <person name="Miyauchi S."/>
            <person name="Morin E."/>
            <person name="Drula E."/>
            <person name="Courty P.E."/>
            <person name="Chicoki N."/>
            <person name="Fauchery L."/>
            <person name="Kohler A."/>
            <person name="Kuo A."/>
            <person name="Labutti K."/>
            <person name="Pangilinan J."/>
            <person name="Lipzen A."/>
            <person name="Riley R."/>
            <person name="Andreopoulos W."/>
            <person name="He G."/>
            <person name="Johnson J."/>
            <person name="Barry K.W."/>
            <person name="Grigoriev I.V."/>
            <person name="Nagy L."/>
            <person name="Hibbett D."/>
            <person name="Henrissat B."/>
            <person name="Matheny P.B."/>
            <person name="Labbe J."/>
            <person name="Martin F."/>
        </authorList>
    </citation>
    <scope>NUCLEOTIDE SEQUENCE</scope>
    <source>
        <strain evidence="1">HHB10654</strain>
    </source>
</reference>
<organism evidence="1 2">
    <name type="scientific">Artomyces pyxidatus</name>
    <dbReference type="NCBI Taxonomy" id="48021"/>
    <lineage>
        <taxon>Eukaryota</taxon>
        <taxon>Fungi</taxon>
        <taxon>Dikarya</taxon>
        <taxon>Basidiomycota</taxon>
        <taxon>Agaricomycotina</taxon>
        <taxon>Agaricomycetes</taxon>
        <taxon>Russulales</taxon>
        <taxon>Auriscalpiaceae</taxon>
        <taxon>Artomyces</taxon>
    </lineage>
</organism>
<accession>A0ACB8SST4</accession>
<gene>
    <name evidence="1" type="ORF">BV25DRAFT_1154704</name>
</gene>
<comment type="caution">
    <text evidence="1">The sequence shown here is derived from an EMBL/GenBank/DDBJ whole genome shotgun (WGS) entry which is preliminary data.</text>
</comment>
<evidence type="ECO:0000313" key="1">
    <source>
        <dbReference type="EMBL" id="KAI0059202.1"/>
    </source>
</evidence>